<sequence>MKNQIFDLQRRLINFAISIMEIVELLPKTYTGTHFKKQLVRSGTAPALLYGEAQAAESRKDFVHKMKIGLKELRESYITLTIILEKPLIKNQKAIGTLNECDELISIFFTSITTAKQNMKKR</sequence>
<name>A0A9X2L2F2_9BACT</name>
<dbReference type="PIRSF" id="PIRSF035652">
    <property type="entry name" value="CHP02436"/>
    <property type="match status" value="1"/>
</dbReference>
<dbReference type="InterPro" id="IPR012657">
    <property type="entry name" value="23S_rRNA-intervening_sequence"/>
</dbReference>
<dbReference type="Pfam" id="PF05635">
    <property type="entry name" value="23S_rRNA_IVP"/>
    <property type="match status" value="1"/>
</dbReference>
<dbReference type="NCBIfam" id="TIGR02436">
    <property type="entry name" value="four helix bundle protein"/>
    <property type="match status" value="1"/>
</dbReference>
<dbReference type="EMBL" id="JANDBC010000001">
    <property type="protein sequence ID" value="MCP9291113.1"/>
    <property type="molecule type" value="Genomic_DNA"/>
</dbReference>
<evidence type="ECO:0000313" key="1">
    <source>
        <dbReference type="EMBL" id="MCP9291113.1"/>
    </source>
</evidence>
<dbReference type="RefSeq" id="WP_255133760.1">
    <property type="nucleotide sequence ID" value="NZ_CP175953.1"/>
</dbReference>
<dbReference type="Gene3D" id="1.20.1440.60">
    <property type="entry name" value="23S rRNA-intervening sequence"/>
    <property type="match status" value="1"/>
</dbReference>
<organism evidence="1 2">
    <name type="scientific">Gracilimonas sediminicola</name>
    <dbReference type="NCBI Taxonomy" id="2952158"/>
    <lineage>
        <taxon>Bacteria</taxon>
        <taxon>Pseudomonadati</taxon>
        <taxon>Balneolota</taxon>
        <taxon>Balneolia</taxon>
        <taxon>Balneolales</taxon>
        <taxon>Balneolaceae</taxon>
        <taxon>Gracilimonas</taxon>
    </lineage>
</organism>
<dbReference type="PANTHER" id="PTHR38471:SF2">
    <property type="entry name" value="FOUR HELIX BUNDLE PROTEIN"/>
    <property type="match status" value="1"/>
</dbReference>
<dbReference type="AlphaFoldDB" id="A0A9X2L2F2"/>
<dbReference type="InterPro" id="IPR036583">
    <property type="entry name" value="23S_rRNA_IVS_sf"/>
</dbReference>
<protein>
    <submittedName>
        <fullName evidence="1">Four helix bundle protein</fullName>
    </submittedName>
</protein>
<dbReference type="SUPFAM" id="SSF158446">
    <property type="entry name" value="IVS-encoded protein-like"/>
    <property type="match status" value="1"/>
</dbReference>
<proteinExistence type="predicted"/>
<reference evidence="1" key="1">
    <citation type="submission" date="2022-06" db="EMBL/GenBank/DDBJ databases">
        <title>Gracilimonas sp. CAU 1638 isolated from sea sediment.</title>
        <authorList>
            <person name="Kim W."/>
        </authorList>
    </citation>
    <scope>NUCLEOTIDE SEQUENCE</scope>
    <source>
        <strain evidence="1">CAU 1638</strain>
    </source>
</reference>
<accession>A0A9X2L2F2</accession>
<dbReference type="Proteomes" id="UP001139125">
    <property type="component" value="Unassembled WGS sequence"/>
</dbReference>
<gene>
    <name evidence="1" type="ORF">NM125_05920</name>
</gene>
<comment type="caution">
    <text evidence="1">The sequence shown here is derived from an EMBL/GenBank/DDBJ whole genome shotgun (WGS) entry which is preliminary data.</text>
</comment>
<keyword evidence="2" id="KW-1185">Reference proteome</keyword>
<evidence type="ECO:0000313" key="2">
    <source>
        <dbReference type="Proteomes" id="UP001139125"/>
    </source>
</evidence>
<dbReference type="PANTHER" id="PTHR38471">
    <property type="entry name" value="FOUR HELIX BUNDLE PROTEIN"/>
    <property type="match status" value="1"/>
</dbReference>